<protein>
    <submittedName>
        <fullName evidence="2">Uncharacterized protein</fullName>
    </submittedName>
</protein>
<evidence type="ECO:0000313" key="2">
    <source>
        <dbReference type="EMBL" id="CAA2960509.1"/>
    </source>
</evidence>
<dbReference type="AlphaFoldDB" id="A0A8S0Q2J2"/>
<feature type="region of interest" description="Disordered" evidence="1">
    <location>
        <begin position="70"/>
        <end position="193"/>
    </location>
</feature>
<dbReference type="Gramene" id="OE9A031377T1">
    <property type="protein sequence ID" value="OE9A031377C1"/>
    <property type="gene ID" value="OE9A031377"/>
</dbReference>
<name>A0A8S0Q2J2_OLEEU</name>
<evidence type="ECO:0000256" key="1">
    <source>
        <dbReference type="SAM" id="MobiDB-lite"/>
    </source>
</evidence>
<dbReference type="Proteomes" id="UP000594638">
    <property type="component" value="Unassembled WGS sequence"/>
</dbReference>
<feature type="compositionally biased region" description="Acidic residues" evidence="1">
    <location>
        <begin position="146"/>
        <end position="166"/>
    </location>
</feature>
<comment type="caution">
    <text evidence="2">The sequence shown here is derived from an EMBL/GenBank/DDBJ whole genome shotgun (WGS) entry which is preliminary data.</text>
</comment>
<keyword evidence="3" id="KW-1185">Reference proteome</keyword>
<reference evidence="2 3" key="1">
    <citation type="submission" date="2019-12" db="EMBL/GenBank/DDBJ databases">
        <authorList>
            <person name="Alioto T."/>
            <person name="Alioto T."/>
            <person name="Gomez Garrido J."/>
        </authorList>
    </citation>
    <scope>NUCLEOTIDE SEQUENCE [LARGE SCALE GENOMIC DNA]</scope>
</reference>
<proteinExistence type="predicted"/>
<dbReference type="OrthoDB" id="924403at2759"/>
<dbReference type="EMBL" id="CACTIH010000412">
    <property type="protein sequence ID" value="CAA2960509.1"/>
    <property type="molecule type" value="Genomic_DNA"/>
</dbReference>
<sequence>MGRFKPGGQRSCLVSHSLWCDCGVPRGRRDQPCRPPWPILATQYYLNDNWSPILPVEFVKKVRGRNLRRLEPKEEDDGELTELEDTKDEEGNDTEAPFSEFAGKKKKKAKKDGSNNALSASSFGLLGEGDDVKKVRERNLRRIEPMEDDDGVLTELEDTKDEEGNDTEAPFLKFAGKKKGKAKKDGSNNAFGR</sequence>
<organism evidence="2 3">
    <name type="scientific">Olea europaea subsp. europaea</name>
    <dbReference type="NCBI Taxonomy" id="158383"/>
    <lineage>
        <taxon>Eukaryota</taxon>
        <taxon>Viridiplantae</taxon>
        <taxon>Streptophyta</taxon>
        <taxon>Embryophyta</taxon>
        <taxon>Tracheophyta</taxon>
        <taxon>Spermatophyta</taxon>
        <taxon>Magnoliopsida</taxon>
        <taxon>eudicotyledons</taxon>
        <taxon>Gunneridae</taxon>
        <taxon>Pentapetalae</taxon>
        <taxon>asterids</taxon>
        <taxon>lamiids</taxon>
        <taxon>Lamiales</taxon>
        <taxon>Oleaceae</taxon>
        <taxon>Oleeae</taxon>
        <taxon>Olea</taxon>
    </lineage>
</organism>
<feature type="compositionally biased region" description="Basic and acidic residues" evidence="1">
    <location>
        <begin position="130"/>
        <end position="145"/>
    </location>
</feature>
<accession>A0A8S0Q2J2</accession>
<gene>
    <name evidence="2" type="ORF">OLEA9_A031377</name>
</gene>
<feature type="compositionally biased region" description="Acidic residues" evidence="1">
    <location>
        <begin position="73"/>
        <end position="93"/>
    </location>
</feature>
<evidence type="ECO:0000313" key="3">
    <source>
        <dbReference type="Proteomes" id="UP000594638"/>
    </source>
</evidence>